<gene>
    <name evidence="2" type="ORF">EJ02DRAFT_451264</name>
</gene>
<dbReference type="OrthoDB" id="376826at2759"/>
<dbReference type="Proteomes" id="UP000800038">
    <property type="component" value="Unassembled WGS sequence"/>
</dbReference>
<keyword evidence="3" id="KW-1185">Reference proteome</keyword>
<reference evidence="2" key="1">
    <citation type="journal article" date="2020" name="Stud. Mycol.">
        <title>101 Dothideomycetes genomes: a test case for predicting lifestyles and emergence of pathogens.</title>
        <authorList>
            <person name="Haridas S."/>
            <person name="Albert R."/>
            <person name="Binder M."/>
            <person name="Bloem J."/>
            <person name="Labutti K."/>
            <person name="Salamov A."/>
            <person name="Andreopoulos B."/>
            <person name="Baker S."/>
            <person name="Barry K."/>
            <person name="Bills G."/>
            <person name="Bluhm B."/>
            <person name="Cannon C."/>
            <person name="Castanera R."/>
            <person name="Culley D."/>
            <person name="Daum C."/>
            <person name="Ezra D."/>
            <person name="Gonzalez J."/>
            <person name="Henrissat B."/>
            <person name="Kuo A."/>
            <person name="Liang C."/>
            <person name="Lipzen A."/>
            <person name="Lutzoni F."/>
            <person name="Magnuson J."/>
            <person name="Mondo S."/>
            <person name="Nolan M."/>
            <person name="Ohm R."/>
            <person name="Pangilinan J."/>
            <person name="Park H.-J."/>
            <person name="Ramirez L."/>
            <person name="Alfaro M."/>
            <person name="Sun H."/>
            <person name="Tritt A."/>
            <person name="Yoshinaga Y."/>
            <person name="Zwiers L.-H."/>
            <person name="Turgeon B."/>
            <person name="Goodwin S."/>
            <person name="Spatafora J."/>
            <person name="Crous P."/>
            <person name="Grigoriev I."/>
        </authorList>
    </citation>
    <scope>NUCLEOTIDE SEQUENCE</scope>
    <source>
        <strain evidence="2">CBS 161.51</strain>
    </source>
</reference>
<feature type="region of interest" description="Disordered" evidence="1">
    <location>
        <begin position="1"/>
        <end position="24"/>
    </location>
</feature>
<sequence>MAPHATGDMSNQEAPLTNGETPSSKVLSHLHSYPLVHDGVETFKSHPYGSQALNLATNTYNNLVAPLHPYLATPYSYLSPYLARADQLGDSGLSKLETHLPIVKEDTQKVKEYAFAPYTYVTGTFQDEYNKTHYNNGVVKAGVAVVSFELKVVSDACAVFLGYLSKGKEQTKKKVDEVKQ</sequence>
<evidence type="ECO:0008006" key="4">
    <source>
        <dbReference type="Google" id="ProtNLM"/>
    </source>
</evidence>
<proteinExistence type="predicted"/>
<evidence type="ECO:0000313" key="3">
    <source>
        <dbReference type="Proteomes" id="UP000800038"/>
    </source>
</evidence>
<protein>
    <recommendedName>
        <fullName evidence="4">CAP20-like protein</fullName>
    </recommendedName>
</protein>
<dbReference type="EMBL" id="ML976007">
    <property type="protein sequence ID" value="KAF1945844.1"/>
    <property type="molecule type" value="Genomic_DNA"/>
</dbReference>
<organism evidence="2 3">
    <name type="scientific">Clathrospora elynae</name>
    <dbReference type="NCBI Taxonomy" id="706981"/>
    <lineage>
        <taxon>Eukaryota</taxon>
        <taxon>Fungi</taxon>
        <taxon>Dikarya</taxon>
        <taxon>Ascomycota</taxon>
        <taxon>Pezizomycotina</taxon>
        <taxon>Dothideomycetes</taxon>
        <taxon>Pleosporomycetidae</taxon>
        <taxon>Pleosporales</taxon>
        <taxon>Diademaceae</taxon>
        <taxon>Clathrospora</taxon>
    </lineage>
</organism>
<evidence type="ECO:0000256" key="1">
    <source>
        <dbReference type="SAM" id="MobiDB-lite"/>
    </source>
</evidence>
<dbReference type="AlphaFoldDB" id="A0A6A5T1H0"/>
<accession>A0A6A5T1H0</accession>
<feature type="compositionally biased region" description="Polar residues" evidence="1">
    <location>
        <begin position="8"/>
        <end position="24"/>
    </location>
</feature>
<dbReference type="Pfam" id="PF17316">
    <property type="entry name" value="Perilipin_2"/>
    <property type="match status" value="1"/>
</dbReference>
<evidence type="ECO:0000313" key="2">
    <source>
        <dbReference type="EMBL" id="KAF1945844.1"/>
    </source>
</evidence>
<name>A0A6A5T1H0_9PLEO</name>